<comment type="subcellular location">
    <subcellularLocation>
        <location evidence="1">Plastid</location>
    </subcellularLocation>
</comment>
<evidence type="ECO:0000256" key="2">
    <source>
        <dbReference type="ARBA" id="ARBA00022640"/>
    </source>
</evidence>
<evidence type="ECO:0000256" key="4">
    <source>
        <dbReference type="SAM" id="SignalP"/>
    </source>
</evidence>
<protein>
    <recommendedName>
        <fullName evidence="5">Plastid lipid-associated protein/fibrillin conserved domain-containing protein</fullName>
    </recommendedName>
</protein>
<evidence type="ECO:0000256" key="1">
    <source>
        <dbReference type="ARBA" id="ARBA00004474"/>
    </source>
</evidence>
<proteinExistence type="predicted"/>
<dbReference type="PANTHER" id="PTHR31906">
    <property type="entry name" value="PLASTID-LIPID-ASSOCIATED PROTEIN 4, CHLOROPLASTIC-RELATED"/>
    <property type="match status" value="1"/>
</dbReference>
<keyword evidence="4" id="KW-0732">Signal</keyword>
<keyword evidence="7" id="KW-1185">Reference proteome</keyword>
<accession>A0AB34J3F1</accession>
<dbReference type="EMBL" id="JBGBPQ010000014">
    <property type="protein sequence ID" value="KAL1511178.1"/>
    <property type="molecule type" value="Genomic_DNA"/>
</dbReference>
<organism evidence="6 7">
    <name type="scientific">Prymnesium parvum</name>
    <name type="common">Toxic golden alga</name>
    <dbReference type="NCBI Taxonomy" id="97485"/>
    <lineage>
        <taxon>Eukaryota</taxon>
        <taxon>Haptista</taxon>
        <taxon>Haptophyta</taxon>
        <taxon>Prymnesiophyceae</taxon>
        <taxon>Prymnesiales</taxon>
        <taxon>Prymnesiaceae</taxon>
        <taxon>Prymnesium</taxon>
    </lineage>
</organism>
<evidence type="ECO:0000256" key="3">
    <source>
        <dbReference type="SAM" id="MobiDB-lite"/>
    </source>
</evidence>
<feature type="signal peptide" evidence="4">
    <location>
        <begin position="1"/>
        <end position="16"/>
    </location>
</feature>
<feature type="domain" description="Plastid lipid-associated protein/fibrillin conserved" evidence="5">
    <location>
        <begin position="47"/>
        <end position="103"/>
    </location>
</feature>
<dbReference type="AlphaFoldDB" id="A0AB34J3F1"/>
<dbReference type="Pfam" id="PF04755">
    <property type="entry name" value="PAP_fibrillin"/>
    <property type="match status" value="1"/>
</dbReference>
<dbReference type="InterPro" id="IPR006843">
    <property type="entry name" value="PAP/fibrillin_dom"/>
</dbReference>
<evidence type="ECO:0000259" key="5">
    <source>
        <dbReference type="Pfam" id="PF04755"/>
    </source>
</evidence>
<dbReference type="Proteomes" id="UP001515480">
    <property type="component" value="Unassembled WGS sequence"/>
</dbReference>
<feature type="region of interest" description="Disordered" evidence="3">
    <location>
        <begin position="174"/>
        <end position="201"/>
    </location>
</feature>
<feature type="chain" id="PRO_5044268835" description="Plastid lipid-associated protein/fibrillin conserved domain-containing protein" evidence="4">
    <location>
        <begin position="17"/>
        <end position="331"/>
    </location>
</feature>
<dbReference type="InterPro" id="IPR039633">
    <property type="entry name" value="PAP"/>
</dbReference>
<evidence type="ECO:0000313" key="6">
    <source>
        <dbReference type="EMBL" id="KAL1511178.1"/>
    </source>
</evidence>
<dbReference type="GO" id="GO:0009536">
    <property type="term" value="C:plastid"/>
    <property type="evidence" value="ECO:0007669"/>
    <property type="project" value="UniProtKB-SubCell"/>
</dbReference>
<reference evidence="6 7" key="1">
    <citation type="journal article" date="2024" name="Science">
        <title>Giant polyketide synthase enzymes in the biosynthesis of giant marine polyether toxins.</title>
        <authorList>
            <person name="Fallon T.R."/>
            <person name="Shende V.V."/>
            <person name="Wierzbicki I.H."/>
            <person name="Pendleton A.L."/>
            <person name="Watervoot N.F."/>
            <person name="Auber R.P."/>
            <person name="Gonzalez D.J."/>
            <person name="Wisecaver J.H."/>
            <person name="Moore B.S."/>
        </authorList>
    </citation>
    <scope>NUCLEOTIDE SEQUENCE [LARGE SCALE GENOMIC DNA]</scope>
    <source>
        <strain evidence="6 7">12B1</strain>
    </source>
</reference>
<feature type="compositionally biased region" description="Acidic residues" evidence="3">
    <location>
        <begin position="174"/>
        <end position="193"/>
    </location>
</feature>
<comment type="caution">
    <text evidence="6">The sequence shown here is derived from an EMBL/GenBank/DDBJ whole genome shotgun (WGS) entry which is preliminary data.</text>
</comment>
<sequence length="331" mass="35278">MSSLLPSLALLTAASWQPQRTPPPSSSAVRAAAPLLRAAPTSARVTDLLELCAATDRGQRASPAERSRVAALVAELEEEAPPAKSVQLNGRWKLLYSSEPGIYRSSPFFWAFSQCTRGVSTPIPIPGSGVQQGDAWSAAVYAITDAIPFYDVGAVTQTISGVCDDELGCLVEGEEVADPDGPDDGAQTEEEPSEGTSDKQSFLASSVSQLVSEVGIEIKRLFGLPGMSSIMTTTATIERIGQGAVPSELELTLAVETTAARESTIVSLLPAFGELPTFPSGSTMELIKQGSSRVKYRVSYLTENFRISRYAVEKGNGEISDSAFFVYRRED</sequence>
<evidence type="ECO:0000313" key="7">
    <source>
        <dbReference type="Proteomes" id="UP001515480"/>
    </source>
</evidence>
<keyword evidence="2" id="KW-0934">Plastid</keyword>
<name>A0AB34J3F1_PRYPA</name>
<gene>
    <name evidence="6" type="ORF">AB1Y20_005994</name>
</gene>